<feature type="compositionally biased region" description="Basic and acidic residues" evidence="1">
    <location>
        <begin position="67"/>
        <end position="83"/>
    </location>
</feature>
<evidence type="ECO:0000313" key="2">
    <source>
        <dbReference type="EMBL" id="PYE86351.1"/>
    </source>
</evidence>
<proteinExistence type="predicted"/>
<evidence type="ECO:0000256" key="1">
    <source>
        <dbReference type="SAM" id="MobiDB-lite"/>
    </source>
</evidence>
<sequence length="118" mass="12790">MQLRETRIVPASRPDGAPSVEFVGKMGERVTVRFARDQDLADGERSVLISEATLILNELANADMADGLDKKGKDARTDERPTDPVELEEQLQEGLKDTFPGSDPVSVVSTGIPGKPEN</sequence>
<organism evidence="2 3">
    <name type="scientific">Phyllobacterium leguminum</name>
    <dbReference type="NCBI Taxonomy" id="314237"/>
    <lineage>
        <taxon>Bacteria</taxon>
        <taxon>Pseudomonadati</taxon>
        <taxon>Pseudomonadota</taxon>
        <taxon>Alphaproteobacteria</taxon>
        <taxon>Hyphomicrobiales</taxon>
        <taxon>Phyllobacteriaceae</taxon>
        <taxon>Phyllobacterium</taxon>
    </lineage>
</organism>
<comment type="caution">
    <text evidence="2">The sequence shown here is derived from an EMBL/GenBank/DDBJ whole genome shotgun (WGS) entry which is preliminary data.</text>
</comment>
<reference evidence="2 3" key="1">
    <citation type="submission" date="2018-06" db="EMBL/GenBank/DDBJ databases">
        <title>Genomic Encyclopedia of Type Strains, Phase III (KMG-III): the genomes of soil and plant-associated and newly described type strains.</title>
        <authorList>
            <person name="Whitman W."/>
        </authorList>
    </citation>
    <scope>NUCLEOTIDE SEQUENCE [LARGE SCALE GENOMIC DNA]</scope>
    <source>
        <strain evidence="2 3">ORS 1419</strain>
    </source>
</reference>
<evidence type="ECO:0000313" key="3">
    <source>
        <dbReference type="Proteomes" id="UP000247454"/>
    </source>
</evidence>
<accession>A0A318SWK8</accession>
<protein>
    <submittedName>
        <fullName evidence="2">Uncharacterized protein</fullName>
    </submittedName>
</protein>
<feature type="region of interest" description="Disordered" evidence="1">
    <location>
        <begin position="1"/>
        <end position="20"/>
    </location>
</feature>
<gene>
    <name evidence="2" type="ORF">C7477_12715</name>
</gene>
<dbReference type="Proteomes" id="UP000247454">
    <property type="component" value="Unassembled WGS sequence"/>
</dbReference>
<dbReference type="EMBL" id="QJTF01000027">
    <property type="protein sequence ID" value="PYE86351.1"/>
    <property type="molecule type" value="Genomic_DNA"/>
</dbReference>
<keyword evidence="3" id="KW-1185">Reference proteome</keyword>
<name>A0A318SWK8_9HYPH</name>
<feature type="region of interest" description="Disordered" evidence="1">
    <location>
        <begin position="62"/>
        <end position="118"/>
    </location>
</feature>
<dbReference type="AlphaFoldDB" id="A0A318SWK8"/>